<feature type="transmembrane region" description="Helical" evidence="1">
    <location>
        <begin position="68"/>
        <end position="88"/>
    </location>
</feature>
<keyword evidence="2" id="KW-0732">Signal</keyword>
<dbReference type="RefSeq" id="WP_184856955.1">
    <property type="nucleotide sequence ID" value="NZ_JACHLK010000003.1"/>
</dbReference>
<evidence type="ECO:0000313" key="4">
    <source>
        <dbReference type="Proteomes" id="UP000575083"/>
    </source>
</evidence>
<evidence type="ECO:0000256" key="2">
    <source>
        <dbReference type="SAM" id="SignalP"/>
    </source>
</evidence>
<proteinExistence type="predicted"/>
<sequence length="198" mass="20015">MRASRTLAFLALATLAAAASAHTDGVAHTHHDFFSGLTHPLFGLDHLAAMVAVGLWSALSARRAGPELLWGPVGFASLLMVGAVMGLQGIAVPAVEPMIAASLLATGLLVASRLHVPGIVAALGVGVFALFHGLAHGYELAGSDSAWQTLAGMLCATVLLHCAGLAAGWALRNRTVWVTRAAGAGVAALGGAMLMQLA</sequence>
<dbReference type="InterPro" id="IPR007038">
    <property type="entry name" value="HupE_UreJ"/>
</dbReference>
<keyword evidence="1" id="KW-1133">Transmembrane helix</keyword>
<feature type="chain" id="PRO_5030905081" evidence="2">
    <location>
        <begin position="22"/>
        <end position="198"/>
    </location>
</feature>
<evidence type="ECO:0000256" key="1">
    <source>
        <dbReference type="SAM" id="Phobius"/>
    </source>
</evidence>
<accession>A0A7X0U918</accession>
<feature type="transmembrane region" description="Helical" evidence="1">
    <location>
        <begin position="150"/>
        <end position="171"/>
    </location>
</feature>
<feature type="signal peptide" evidence="2">
    <location>
        <begin position="1"/>
        <end position="21"/>
    </location>
</feature>
<feature type="transmembrane region" description="Helical" evidence="1">
    <location>
        <begin position="178"/>
        <end position="197"/>
    </location>
</feature>
<reference evidence="3 4" key="1">
    <citation type="submission" date="2020-08" db="EMBL/GenBank/DDBJ databases">
        <title>Functional genomics of gut bacteria from endangered species of beetles.</title>
        <authorList>
            <person name="Carlos-Shanley C."/>
        </authorList>
    </citation>
    <scope>NUCLEOTIDE SEQUENCE [LARGE SCALE GENOMIC DNA]</scope>
    <source>
        <strain evidence="3 4">S00198</strain>
    </source>
</reference>
<protein>
    <submittedName>
        <fullName evidence="3">Urease accessory protein</fullName>
    </submittedName>
</protein>
<dbReference type="AlphaFoldDB" id="A0A7X0U918"/>
<feature type="transmembrane region" description="Helical" evidence="1">
    <location>
        <begin position="33"/>
        <end position="56"/>
    </location>
</feature>
<organism evidence="3 4">
    <name type="scientific">Acidovorax soli</name>
    <dbReference type="NCBI Taxonomy" id="592050"/>
    <lineage>
        <taxon>Bacteria</taxon>
        <taxon>Pseudomonadati</taxon>
        <taxon>Pseudomonadota</taxon>
        <taxon>Betaproteobacteria</taxon>
        <taxon>Burkholderiales</taxon>
        <taxon>Comamonadaceae</taxon>
        <taxon>Acidovorax</taxon>
    </lineage>
</organism>
<dbReference type="PIRSF" id="PIRSF016919">
    <property type="entry name" value="HupE_UreJ"/>
    <property type="match status" value="1"/>
</dbReference>
<comment type="caution">
    <text evidence="3">The sequence shown here is derived from an EMBL/GenBank/DDBJ whole genome shotgun (WGS) entry which is preliminary data.</text>
</comment>
<name>A0A7X0U918_9BURK</name>
<keyword evidence="4" id="KW-1185">Reference proteome</keyword>
<feature type="transmembrane region" description="Helical" evidence="1">
    <location>
        <begin position="118"/>
        <end position="138"/>
    </location>
</feature>
<evidence type="ECO:0000313" key="3">
    <source>
        <dbReference type="EMBL" id="MBB6559558.1"/>
    </source>
</evidence>
<dbReference type="Proteomes" id="UP000575083">
    <property type="component" value="Unassembled WGS sequence"/>
</dbReference>
<gene>
    <name evidence="3" type="ORF">HNP48_002225</name>
</gene>
<feature type="transmembrane region" description="Helical" evidence="1">
    <location>
        <begin position="94"/>
        <end position="111"/>
    </location>
</feature>
<keyword evidence="1" id="KW-0472">Membrane</keyword>
<dbReference type="Pfam" id="PF04955">
    <property type="entry name" value="HupE_UreJ"/>
    <property type="match status" value="1"/>
</dbReference>
<dbReference type="EMBL" id="JACHLK010000003">
    <property type="protein sequence ID" value="MBB6559558.1"/>
    <property type="molecule type" value="Genomic_DNA"/>
</dbReference>
<keyword evidence="1" id="KW-0812">Transmembrane</keyword>